<feature type="transmembrane region" description="Helical" evidence="2">
    <location>
        <begin position="208"/>
        <end position="227"/>
    </location>
</feature>
<feature type="transmembrane region" description="Helical" evidence="2">
    <location>
        <begin position="169"/>
        <end position="188"/>
    </location>
</feature>
<organism evidence="4 5">
    <name type="scientific">Bifidobacterium pullorum subsp. gallinarum</name>
    <dbReference type="NCBI Taxonomy" id="78344"/>
    <lineage>
        <taxon>Bacteria</taxon>
        <taxon>Bacillati</taxon>
        <taxon>Actinomycetota</taxon>
        <taxon>Actinomycetes</taxon>
        <taxon>Bifidobacteriales</taxon>
        <taxon>Bifidobacteriaceae</taxon>
        <taxon>Bifidobacterium</taxon>
    </lineage>
</organism>
<evidence type="ECO:0000256" key="2">
    <source>
        <dbReference type="SAM" id="Phobius"/>
    </source>
</evidence>
<feature type="transmembrane region" description="Helical" evidence="2">
    <location>
        <begin position="298"/>
        <end position="319"/>
    </location>
</feature>
<evidence type="ECO:0000313" key="4">
    <source>
        <dbReference type="EMBL" id="KFI60539.1"/>
    </source>
</evidence>
<dbReference type="EMBL" id="JGYX01000005">
    <property type="protein sequence ID" value="KFI60539.1"/>
    <property type="molecule type" value="Genomic_DNA"/>
</dbReference>
<keyword evidence="2" id="KW-0812">Transmembrane</keyword>
<evidence type="ECO:0000313" key="5">
    <source>
        <dbReference type="Proteomes" id="UP000029046"/>
    </source>
</evidence>
<comment type="caution">
    <text evidence="4">The sequence shown here is derived from an EMBL/GenBank/DDBJ whole genome shotgun (WGS) entry which is preliminary data.</text>
</comment>
<dbReference type="SUPFAM" id="SSF48317">
    <property type="entry name" value="Acid phosphatase/Vanadium-dependent haloperoxidase"/>
    <property type="match status" value="1"/>
</dbReference>
<dbReference type="InterPro" id="IPR000326">
    <property type="entry name" value="PAP2/HPO"/>
</dbReference>
<reference evidence="4 5" key="1">
    <citation type="submission" date="2014-03" db="EMBL/GenBank/DDBJ databases">
        <title>Genomics of Bifidobacteria.</title>
        <authorList>
            <person name="Ventura M."/>
            <person name="Milani C."/>
            <person name="Lugli G.A."/>
        </authorList>
    </citation>
    <scope>NUCLEOTIDE SEQUENCE [LARGE SCALE GENOMIC DNA]</scope>
    <source>
        <strain evidence="4 5">LMG 11586</strain>
    </source>
</reference>
<keyword evidence="2" id="KW-0472">Membrane</keyword>
<keyword evidence="5" id="KW-1185">Reference proteome</keyword>
<dbReference type="AlphaFoldDB" id="A0A087AP39"/>
<dbReference type="eggNOG" id="COG0671">
    <property type="taxonomic scope" value="Bacteria"/>
</dbReference>
<keyword evidence="2" id="KW-1133">Transmembrane helix</keyword>
<dbReference type="Pfam" id="PF01569">
    <property type="entry name" value="PAP2"/>
    <property type="match status" value="1"/>
</dbReference>
<feature type="transmembrane region" description="Helical" evidence="2">
    <location>
        <begin position="339"/>
        <end position="358"/>
    </location>
</feature>
<dbReference type="InterPro" id="IPR036938">
    <property type="entry name" value="PAP2/HPO_sf"/>
</dbReference>
<dbReference type="Proteomes" id="UP000029046">
    <property type="component" value="Unassembled WGS sequence"/>
</dbReference>
<feature type="transmembrane region" description="Helical" evidence="2">
    <location>
        <begin position="138"/>
        <end position="162"/>
    </location>
</feature>
<protein>
    <submittedName>
        <fullName evidence="4">Pre-pilin peptidase</fullName>
    </submittedName>
</protein>
<name>A0A087AP39_9BIFI</name>
<feature type="domain" description="Phosphatidic acid phosphatase type 2/haloperoxidase" evidence="3">
    <location>
        <begin position="172"/>
        <end position="276"/>
    </location>
</feature>
<gene>
    <name evidence="4" type="ORF">BIGA_1132</name>
</gene>
<sequence>MTDEQQMHSESPQAEQAAPALDFAPMSTPESPVVVDPAAPVNMLASNTGEHGPSAVPLPGSSAELDDVTVEQGLARLDPLTVRPRISSRVLCVVFALMMAAMAAGVWWLGVCTEDGQAYDDMVWSHLVERLPDWLNPVVGVFTVSLVVQVISAVLAVGAVIVAIVRKRWWLLGQSAVFAVLCLASSLLKEHLPRPFIIHVEAPEANSAPSGHTILAAAAGIALLCVVPRAWRALTGVIGAVFALLVGASVVVGKWHRPTDVVMALCIAGAMAMLTLAFTRTSGMDEPGKRASSPAVQIVGTVMITGGVLLLAYTAYVIWQIVPGLELSAEWCIEGACVSAMTGVSGMALLVFGMTLAMRQITASPLTRLGLVGAPPAPPRR</sequence>
<evidence type="ECO:0000259" key="3">
    <source>
        <dbReference type="SMART" id="SM00014"/>
    </source>
</evidence>
<accession>A0A087AP39</accession>
<feature type="transmembrane region" description="Helical" evidence="2">
    <location>
        <begin position="261"/>
        <end position="278"/>
    </location>
</feature>
<feature type="region of interest" description="Disordered" evidence="1">
    <location>
        <begin position="1"/>
        <end position="31"/>
    </location>
</feature>
<dbReference type="SMART" id="SM00014">
    <property type="entry name" value="acidPPc"/>
    <property type="match status" value="1"/>
</dbReference>
<evidence type="ECO:0000256" key="1">
    <source>
        <dbReference type="SAM" id="MobiDB-lite"/>
    </source>
</evidence>
<feature type="transmembrane region" description="Helical" evidence="2">
    <location>
        <begin position="90"/>
        <end position="110"/>
    </location>
</feature>
<dbReference type="Gene3D" id="1.20.144.10">
    <property type="entry name" value="Phosphatidic acid phosphatase type 2/haloperoxidase"/>
    <property type="match status" value="1"/>
</dbReference>
<proteinExistence type="predicted"/>
<feature type="transmembrane region" description="Helical" evidence="2">
    <location>
        <begin position="234"/>
        <end position="255"/>
    </location>
</feature>